<dbReference type="RefSeq" id="WP_379074819.1">
    <property type="nucleotide sequence ID" value="NZ_JBHULL010000003.1"/>
</dbReference>
<dbReference type="SUPFAM" id="SSF52172">
    <property type="entry name" value="CheY-like"/>
    <property type="match status" value="1"/>
</dbReference>
<sequence>MNLSIPQTYSCVIINDSQMSINILEQFISKIDKLQLKGSFTDAIDAMAAFWTYRKVDFLFLDMEMEISGTDIARMLQNNVKFVVFISAEGNTAIHALDKDSYFLLKPLDFNKFEKTVNRLMTSEYKNKEMHL</sequence>
<protein>
    <submittedName>
        <fullName evidence="3">LytR/AlgR family response regulator transcription factor</fullName>
    </submittedName>
</protein>
<dbReference type="PROSITE" id="PS50110">
    <property type="entry name" value="RESPONSE_REGULATORY"/>
    <property type="match status" value="1"/>
</dbReference>
<dbReference type="InterPro" id="IPR001789">
    <property type="entry name" value="Sig_transdc_resp-reg_receiver"/>
</dbReference>
<organism evidence="3 4">
    <name type="scientific">Pedobacter vanadiisoli</name>
    <dbReference type="NCBI Taxonomy" id="1761975"/>
    <lineage>
        <taxon>Bacteria</taxon>
        <taxon>Pseudomonadati</taxon>
        <taxon>Bacteroidota</taxon>
        <taxon>Sphingobacteriia</taxon>
        <taxon>Sphingobacteriales</taxon>
        <taxon>Sphingobacteriaceae</taxon>
        <taxon>Pedobacter</taxon>
    </lineage>
</organism>
<dbReference type="SMART" id="SM00448">
    <property type="entry name" value="REC"/>
    <property type="match status" value="1"/>
</dbReference>
<dbReference type="Gene3D" id="3.40.50.2300">
    <property type="match status" value="1"/>
</dbReference>
<proteinExistence type="predicted"/>
<dbReference type="Pfam" id="PF00072">
    <property type="entry name" value="Response_reg"/>
    <property type="match status" value="1"/>
</dbReference>
<feature type="modified residue" description="4-aspartylphosphate" evidence="1">
    <location>
        <position position="62"/>
    </location>
</feature>
<gene>
    <name evidence="3" type="ORF">ACFSR6_03180</name>
</gene>
<evidence type="ECO:0000313" key="3">
    <source>
        <dbReference type="EMBL" id="MFD2581478.1"/>
    </source>
</evidence>
<dbReference type="Proteomes" id="UP001597461">
    <property type="component" value="Unassembled WGS sequence"/>
</dbReference>
<evidence type="ECO:0000313" key="4">
    <source>
        <dbReference type="Proteomes" id="UP001597461"/>
    </source>
</evidence>
<feature type="domain" description="Response regulatory" evidence="2">
    <location>
        <begin position="10"/>
        <end position="121"/>
    </location>
</feature>
<accession>A0ABW5MFP9</accession>
<comment type="caution">
    <text evidence="3">The sequence shown here is derived from an EMBL/GenBank/DDBJ whole genome shotgun (WGS) entry which is preliminary data.</text>
</comment>
<evidence type="ECO:0000259" key="2">
    <source>
        <dbReference type="PROSITE" id="PS50110"/>
    </source>
</evidence>
<dbReference type="EMBL" id="JBHULL010000003">
    <property type="protein sequence ID" value="MFD2581478.1"/>
    <property type="molecule type" value="Genomic_DNA"/>
</dbReference>
<dbReference type="InterPro" id="IPR011006">
    <property type="entry name" value="CheY-like_superfamily"/>
</dbReference>
<evidence type="ECO:0000256" key="1">
    <source>
        <dbReference type="PROSITE-ProRule" id="PRU00169"/>
    </source>
</evidence>
<keyword evidence="1" id="KW-0597">Phosphoprotein</keyword>
<keyword evidence="4" id="KW-1185">Reference proteome</keyword>
<reference evidence="4" key="1">
    <citation type="journal article" date="2019" name="Int. J. Syst. Evol. Microbiol.">
        <title>The Global Catalogue of Microorganisms (GCM) 10K type strain sequencing project: providing services to taxonomists for standard genome sequencing and annotation.</title>
        <authorList>
            <consortium name="The Broad Institute Genomics Platform"/>
            <consortium name="The Broad Institute Genome Sequencing Center for Infectious Disease"/>
            <person name="Wu L."/>
            <person name="Ma J."/>
        </authorList>
    </citation>
    <scope>NUCLEOTIDE SEQUENCE [LARGE SCALE GENOMIC DNA]</scope>
    <source>
        <strain evidence="4">KCTC 42866</strain>
    </source>
</reference>
<name>A0ABW5MFP9_9SPHI</name>